<name>Q98B28_RHILO</name>
<feature type="domain" description="ISXO2-like transposase" evidence="1">
    <location>
        <begin position="1"/>
        <end position="36"/>
    </location>
</feature>
<evidence type="ECO:0000259" key="1">
    <source>
        <dbReference type="Pfam" id="PF12762"/>
    </source>
</evidence>
<sequence length="43" mass="5239">MVESYFSRLRCMVAGQHHQVWRRYLYQYANHAAWLEDHRQGSG</sequence>
<evidence type="ECO:0000313" key="3">
    <source>
        <dbReference type="Proteomes" id="UP000000552"/>
    </source>
</evidence>
<proteinExistence type="predicted"/>
<reference evidence="2 3" key="1">
    <citation type="journal article" date="2000" name="DNA Res.">
        <title>Complete genome structure of the nitrogen-fixing symbiotic bacterium Mesorhizobium loti.</title>
        <authorList>
            <person name="Kaneko T."/>
            <person name="Nakamura Y."/>
            <person name="Sato S."/>
            <person name="Asamizu E."/>
            <person name="Kato T."/>
            <person name="Sasamoto S."/>
            <person name="Watanabe A."/>
            <person name="Idesawa K."/>
            <person name="Ishikawa A."/>
            <person name="Kawashima K."/>
            <person name="Kimura T."/>
            <person name="Kishida Y."/>
            <person name="Kiyokawa C."/>
            <person name="Kohara M."/>
            <person name="Matsumoto M."/>
            <person name="Matsuno A."/>
            <person name="Mochizuki Y."/>
            <person name="Nakayama S."/>
            <person name="Nakazaki N."/>
            <person name="Shimpo S."/>
            <person name="Sugimoto M."/>
            <person name="Takeuchi C."/>
            <person name="Yamada M."/>
            <person name="Tabata S."/>
        </authorList>
    </citation>
    <scope>NUCLEOTIDE SEQUENCE [LARGE SCALE GENOMIC DNA]</scope>
    <source>
        <strain evidence="3">LMG 29417 / CECT 9101 / MAFF 303099</strain>
    </source>
</reference>
<dbReference type="KEGG" id="mlo:msr5754"/>
<dbReference type="Proteomes" id="UP000000552">
    <property type="component" value="Chromosome"/>
</dbReference>
<dbReference type="eggNOG" id="COG3677">
    <property type="taxonomic scope" value="Bacteria"/>
</dbReference>
<dbReference type="HOGENOM" id="CLU_3238700_0_0_5"/>
<dbReference type="EMBL" id="BA000012">
    <property type="protein sequence ID" value="BAB52144.1"/>
    <property type="molecule type" value="Genomic_DNA"/>
</dbReference>
<dbReference type="Pfam" id="PF12762">
    <property type="entry name" value="DDE_Tnp_IS1595"/>
    <property type="match status" value="1"/>
</dbReference>
<dbReference type="InterPro" id="IPR024445">
    <property type="entry name" value="Tnp_ISXO2-like"/>
</dbReference>
<accession>Q98B28</accession>
<protein>
    <submittedName>
        <fullName evidence="2">Msr5754 protein</fullName>
    </submittedName>
</protein>
<organism evidence="2 3">
    <name type="scientific">Mesorhizobium japonicum (strain LMG 29417 / CECT 9101 / MAFF 303099)</name>
    <name type="common">Mesorhizobium loti (strain MAFF 303099)</name>
    <dbReference type="NCBI Taxonomy" id="266835"/>
    <lineage>
        <taxon>Bacteria</taxon>
        <taxon>Pseudomonadati</taxon>
        <taxon>Pseudomonadota</taxon>
        <taxon>Alphaproteobacteria</taxon>
        <taxon>Hyphomicrobiales</taxon>
        <taxon>Phyllobacteriaceae</taxon>
        <taxon>Mesorhizobium</taxon>
    </lineage>
</organism>
<gene>
    <name evidence="2" type="ordered locus">msr5754</name>
</gene>
<dbReference type="AlphaFoldDB" id="Q98B28"/>
<evidence type="ECO:0000313" key="2">
    <source>
        <dbReference type="EMBL" id="BAB52144.1"/>
    </source>
</evidence>